<dbReference type="InterPro" id="IPR027417">
    <property type="entry name" value="P-loop_NTPase"/>
</dbReference>
<evidence type="ECO:0000256" key="3">
    <source>
        <dbReference type="ARBA" id="ARBA00022679"/>
    </source>
</evidence>
<gene>
    <name evidence="8" type="ORF">B9H00_00955</name>
</gene>
<dbReference type="PANTHER" id="PTHR11669">
    <property type="entry name" value="REPLICATION FACTOR C / DNA POLYMERASE III GAMMA-TAU SUBUNIT"/>
    <property type="match status" value="1"/>
</dbReference>
<keyword evidence="5" id="KW-0235">DNA replication</keyword>
<dbReference type="KEGG" id="kma:B9H00_00955"/>
<evidence type="ECO:0000313" key="8">
    <source>
        <dbReference type="EMBL" id="ART61806.1"/>
    </source>
</evidence>
<comment type="catalytic activity">
    <reaction evidence="7">
        <text>DNA(n) + a 2'-deoxyribonucleoside 5'-triphosphate = DNA(n+1) + diphosphate</text>
        <dbReference type="Rhea" id="RHEA:22508"/>
        <dbReference type="Rhea" id="RHEA-COMP:17339"/>
        <dbReference type="Rhea" id="RHEA-COMP:17340"/>
        <dbReference type="ChEBI" id="CHEBI:33019"/>
        <dbReference type="ChEBI" id="CHEBI:61560"/>
        <dbReference type="ChEBI" id="CHEBI:173112"/>
        <dbReference type="EC" id="2.7.7.7"/>
    </reaction>
</comment>
<dbReference type="Proteomes" id="UP000194457">
    <property type="component" value="Chromosome"/>
</dbReference>
<dbReference type="OrthoDB" id="9811073at2"/>
<dbReference type="Gene3D" id="1.20.272.10">
    <property type="match status" value="1"/>
</dbReference>
<evidence type="ECO:0000256" key="7">
    <source>
        <dbReference type="ARBA" id="ARBA00049244"/>
    </source>
</evidence>
<dbReference type="RefSeq" id="WP_086899079.1">
    <property type="nucleotide sequence ID" value="NZ_CP021358.1"/>
</dbReference>
<dbReference type="Pfam" id="PF09115">
    <property type="entry name" value="DNApol3-delta_C"/>
    <property type="match status" value="1"/>
</dbReference>
<dbReference type="InterPro" id="IPR050238">
    <property type="entry name" value="DNA_Rep/Repair_Clamp_Loader"/>
</dbReference>
<dbReference type="GO" id="GO:0003677">
    <property type="term" value="F:DNA binding"/>
    <property type="evidence" value="ECO:0007669"/>
    <property type="project" value="InterPro"/>
</dbReference>
<evidence type="ECO:0000256" key="5">
    <source>
        <dbReference type="ARBA" id="ARBA00022705"/>
    </source>
</evidence>
<evidence type="ECO:0000256" key="1">
    <source>
        <dbReference type="ARBA" id="ARBA00012417"/>
    </source>
</evidence>
<dbReference type="PANTHER" id="PTHR11669:SF8">
    <property type="entry name" value="DNA POLYMERASE III SUBUNIT DELTA"/>
    <property type="match status" value="1"/>
</dbReference>
<proteinExistence type="predicted"/>
<name>A0A240UL02_9GAMM</name>
<dbReference type="GO" id="GO:0003887">
    <property type="term" value="F:DNA-directed DNA polymerase activity"/>
    <property type="evidence" value="ECO:0007669"/>
    <property type="project" value="UniProtKB-KW"/>
</dbReference>
<evidence type="ECO:0000256" key="4">
    <source>
        <dbReference type="ARBA" id="ARBA00022695"/>
    </source>
</evidence>
<evidence type="ECO:0000256" key="6">
    <source>
        <dbReference type="ARBA" id="ARBA00022932"/>
    </source>
</evidence>
<dbReference type="Gene3D" id="3.40.50.300">
    <property type="entry name" value="P-loop containing nucleotide triphosphate hydrolases"/>
    <property type="match status" value="1"/>
</dbReference>
<dbReference type="GO" id="GO:0008408">
    <property type="term" value="F:3'-5' exonuclease activity"/>
    <property type="evidence" value="ECO:0007669"/>
    <property type="project" value="InterPro"/>
</dbReference>
<organism evidence="8 9">
    <name type="scientific">Kushneria marisflavi</name>
    <dbReference type="NCBI Taxonomy" id="157779"/>
    <lineage>
        <taxon>Bacteria</taxon>
        <taxon>Pseudomonadati</taxon>
        <taxon>Pseudomonadota</taxon>
        <taxon>Gammaproteobacteria</taxon>
        <taxon>Oceanospirillales</taxon>
        <taxon>Halomonadaceae</taxon>
        <taxon>Kushneria</taxon>
    </lineage>
</organism>
<dbReference type="SUPFAM" id="SSF52540">
    <property type="entry name" value="P-loop containing nucleoside triphosphate hydrolases"/>
    <property type="match status" value="1"/>
</dbReference>
<dbReference type="GO" id="GO:0009360">
    <property type="term" value="C:DNA polymerase III complex"/>
    <property type="evidence" value="ECO:0007669"/>
    <property type="project" value="InterPro"/>
</dbReference>
<reference evidence="8 9" key="1">
    <citation type="submission" date="2017-05" db="EMBL/GenBank/DDBJ databases">
        <authorList>
            <person name="Song R."/>
            <person name="Chenine A.L."/>
            <person name="Ruprecht R.M."/>
        </authorList>
    </citation>
    <scope>NUCLEOTIDE SEQUENCE [LARGE SCALE GENOMIC DNA]</scope>
    <source>
        <strain evidence="8">SW32</strain>
    </source>
</reference>
<dbReference type="GO" id="GO:0006261">
    <property type="term" value="P:DNA-templated DNA replication"/>
    <property type="evidence" value="ECO:0007669"/>
    <property type="project" value="TreeGrafter"/>
</dbReference>
<sequence length="327" mass="36867">MELTPWPWQASIWQRLTALADESRLPHALMLTGPSGLGKERLAQALIARQLCHSPRDTACGECHACQMLISGYHPDLLEILPAERGKQIRIDAIRDINAFASQTAQQGGYRIIHLAPAEAMTVAASNALLKSLEEPGADTLFILQSDIPSRTLPTIRSRCQQWSHPQPSREVALAWLTQELEDQEQAAFWWEVAGGRPLLARDLAAPEARQLRQELRELFESLVRGGDPVAEAARLDKQALSDILWHGVLWLEDLIRLGVSGDMDSVRNRDLLPLYRQAIKNARVRDWFRLLDYAHEQRRLLAGGGNPNAQLVIESWLIRWSELLRS</sequence>
<evidence type="ECO:0000313" key="9">
    <source>
        <dbReference type="Proteomes" id="UP000194457"/>
    </source>
</evidence>
<keyword evidence="6" id="KW-0239">DNA-directed DNA polymerase</keyword>
<dbReference type="EC" id="2.7.7.7" evidence="1"/>
<dbReference type="NCBIfam" id="TIGR00678">
    <property type="entry name" value="holB"/>
    <property type="match status" value="1"/>
</dbReference>
<dbReference type="EMBL" id="CP021358">
    <property type="protein sequence ID" value="ART61806.1"/>
    <property type="molecule type" value="Genomic_DNA"/>
</dbReference>
<dbReference type="Pfam" id="PF13177">
    <property type="entry name" value="DNA_pol3_delta2"/>
    <property type="match status" value="1"/>
</dbReference>
<keyword evidence="9" id="KW-1185">Reference proteome</keyword>
<dbReference type="NCBIfam" id="NF004310">
    <property type="entry name" value="PRK05707.1"/>
    <property type="match status" value="1"/>
</dbReference>
<dbReference type="AlphaFoldDB" id="A0A240UL02"/>
<keyword evidence="3" id="KW-0808">Transferase</keyword>
<keyword evidence="4" id="KW-0548">Nucleotidyltransferase</keyword>
<accession>A0A240UL02</accession>
<dbReference type="InterPro" id="IPR004622">
    <property type="entry name" value="DNA_pol_HolB"/>
</dbReference>
<dbReference type="InterPro" id="IPR015199">
    <property type="entry name" value="DNA_pol_III_delta_C"/>
</dbReference>
<protein>
    <recommendedName>
        <fullName evidence="2">DNA polymerase III subunit delta'</fullName>
        <ecNumber evidence="1">2.7.7.7</ecNumber>
    </recommendedName>
</protein>
<evidence type="ECO:0000256" key="2">
    <source>
        <dbReference type="ARBA" id="ARBA00014363"/>
    </source>
</evidence>